<sequence length="148" mass="16434">MSGAEPLPDDEEFAVVQLQDFGAVVGSDRPALSGRRSDTAQQTLCSDSIGAMGTETDWVYRVFEPHGSEGWRPYGRDSERWRGTITADDSSEGPRYAVALVVADLMTEWTVRGLSRARHVRVLLWREEEGDEADADIIVEVRPDIHDG</sequence>
<proteinExistence type="predicted"/>
<dbReference type="RefSeq" id="WP_143681640.1">
    <property type="nucleotide sequence ID" value="NZ_FZOF01000016.1"/>
</dbReference>
<accession>A0A239KQQ4</accession>
<reference evidence="1 2" key="1">
    <citation type="submission" date="2017-06" db="EMBL/GenBank/DDBJ databases">
        <authorList>
            <person name="Kim H.J."/>
            <person name="Triplett B.A."/>
        </authorList>
    </citation>
    <scope>NUCLEOTIDE SEQUENCE [LARGE SCALE GENOMIC DNA]</scope>
    <source>
        <strain evidence="1 2">CGMCC 4.1858</strain>
    </source>
</reference>
<gene>
    <name evidence="1" type="ORF">SAMN05216252_116101</name>
</gene>
<evidence type="ECO:0000313" key="2">
    <source>
        <dbReference type="Proteomes" id="UP000198280"/>
    </source>
</evidence>
<name>A0A239KQQ4_9ACTN</name>
<evidence type="ECO:0000313" key="1">
    <source>
        <dbReference type="EMBL" id="SNT20062.1"/>
    </source>
</evidence>
<protein>
    <submittedName>
        <fullName evidence="1">Uncharacterized protein</fullName>
    </submittedName>
</protein>
<organism evidence="1 2">
    <name type="scientific">Actinacidiphila glaucinigra</name>
    <dbReference type="NCBI Taxonomy" id="235986"/>
    <lineage>
        <taxon>Bacteria</taxon>
        <taxon>Bacillati</taxon>
        <taxon>Actinomycetota</taxon>
        <taxon>Actinomycetes</taxon>
        <taxon>Kitasatosporales</taxon>
        <taxon>Streptomycetaceae</taxon>
        <taxon>Actinacidiphila</taxon>
    </lineage>
</organism>
<dbReference type="AlphaFoldDB" id="A0A239KQQ4"/>
<dbReference type="Proteomes" id="UP000198280">
    <property type="component" value="Unassembled WGS sequence"/>
</dbReference>
<keyword evidence="2" id="KW-1185">Reference proteome</keyword>
<dbReference type="EMBL" id="FZOF01000016">
    <property type="protein sequence ID" value="SNT20062.1"/>
    <property type="molecule type" value="Genomic_DNA"/>
</dbReference>
<dbReference type="OrthoDB" id="4543954at2"/>